<organism evidence="2 3">
    <name type="scientific">Phlyctema vagabunda</name>
    <dbReference type="NCBI Taxonomy" id="108571"/>
    <lineage>
        <taxon>Eukaryota</taxon>
        <taxon>Fungi</taxon>
        <taxon>Dikarya</taxon>
        <taxon>Ascomycota</taxon>
        <taxon>Pezizomycotina</taxon>
        <taxon>Leotiomycetes</taxon>
        <taxon>Helotiales</taxon>
        <taxon>Dermateaceae</taxon>
        <taxon>Phlyctema</taxon>
    </lineage>
</organism>
<sequence>MVGDNNCSKLLTDDKQTAVAAHEDICVLVVPQCRSAVFQLRVSACTPKGDLTEISIPTRSEDAKHQNILISRLDTNRFLPSTPAYKYCIFWRSQNLIHDIQYIHAISATRLGFGLKELEFLDAEAGTVVDEGVLNHSAFKVAIKHLETASTFLLESGLTSSSIKLGTCERESNENEPLTTKTWQNGNIREETFHINGTSTVQEEYCLIKCSKHLLQKFDRDLLRETAQFEVYLAIFNRKLDNICWLMRTTTGGDMDSGKAASPAIAWAVHPYLPLLAWLIPGHTLKLSHFRTQDPPLSICEALTPEVEAIQAIRFSPNGRYILIQAHDAIKNDLTNFQVLENDAHIMLCDLVEGRTVGLRLTKDSGISIDLFNDQINVYRLTRAGAVEERVYILPELKLTERRYLTFLPAQMCCTSCGITYDTGCNILLLDPEGTRSVMLSHKMANIGTAVMKGQECDPLILRLTGPSIQLDIIEDNLVTGEFIDLFPQVLNENNELLPSSFSTSKTLCIKTIDCECWGCTRNKREVLILRENISPSLIEQVKLLSEDYRDTQGQHISPQDFQSFLQGLESKAAKALVRKDDGNTSQQWHASMKRALGDDGFPFESWEEFESTMNDMKDVFDFHKHMKEIYKPGQFGVGCKIPILVQTFYFENGLRNKQDEFHWSSAIGVGWIEEDFEWFHQRFFDNKLQDARSWYGFRAYQEYDNKIKKLLIDKGPKGRRMRKYFGAMSTNVSKSVIDMPDTPSNRNKTEEEHTDAGSINNESSDETLPYFSLPKEYLESMSDVAPGMRRFFELQVHQMINDRGIGKLEGLL</sequence>
<reference evidence="2 3" key="1">
    <citation type="submission" date="2024-06" db="EMBL/GenBank/DDBJ databases">
        <title>Complete genome of Phlyctema vagabunda strain 19-DSS-EL-015.</title>
        <authorList>
            <person name="Fiorenzani C."/>
        </authorList>
    </citation>
    <scope>NUCLEOTIDE SEQUENCE [LARGE SCALE GENOMIC DNA]</scope>
    <source>
        <strain evidence="2 3">19-DSS-EL-015</strain>
    </source>
</reference>
<evidence type="ECO:0000313" key="2">
    <source>
        <dbReference type="EMBL" id="KAL3425246.1"/>
    </source>
</evidence>
<dbReference type="EMBL" id="JBFCZG010000003">
    <property type="protein sequence ID" value="KAL3425246.1"/>
    <property type="molecule type" value="Genomic_DNA"/>
</dbReference>
<feature type="region of interest" description="Disordered" evidence="1">
    <location>
        <begin position="737"/>
        <end position="767"/>
    </location>
</feature>
<name>A0ABR4PPM3_9HELO</name>
<dbReference type="Proteomes" id="UP001629113">
    <property type="component" value="Unassembled WGS sequence"/>
</dbReference>
<accession>A0ABR4PPM3</accession>
<proteinExistence type="predicted"/>
<protein>
    <submittedName>
        <fullName evidence="2">Uncharacterized protein</fullName>
    </submittedName>
</protein>
<keyword evidence="3" id="KW-1185">Reference proteome</keyword>
<evidence type="ECO:0000313" key="3">
    <source>
        <dbReference type="Proteomes" id="UP001629113"/>
    </source>
</evidence>
<comment type="caution">
    <text evidence="2">The sequence shown here is derived from an EMBL/GenBank/DDBJ whole genome shotgun (WGS) entry which is preliminary data.</text>
</comment>
<gene>
    <name evidence="2" type="ORF">PVAG01_04527</name>
</gene>
<evidence type="ECO:0000256" key="1">
    <source>
        <dbReference type="SAM" id="MobiDB-lite"/>
    </source>
</evidence>